<reference evidence="2 3" key="1">
    <citation type="submission" date="2015-11" db="EMBL/GenBank/DDBJ databases">
        <authorList>
            <person name="Lin W."/>
        </authorList>
    </citation>
    <scope>NUCLEOTIDE SEQUENCE [LARGE SCALE GENOMIC DNA]</scope>
    <source>
        <strain evidence="2 3">HCH-1</strain>
    </source>
</reference>
<dbReference type="InterPro" id="IPR027417">
    <property type="entry name" value="P-loop_NTPase"/>
</dbReference>
<dbReference type="Pfam" id="PF00350">
    <property type="entry name" value="Dynamin_N"/>
    <property type="match status" value="1"/>
</dbReference>
<feature type="domain" description="Dynamin N-terminal" evidence="1">
    <location>
        <begin position="54"/>
        <end position="215"/>
    </location>
</feature>
<sequence>MTERDEIRIQEFLHRLKDAMLRLEDVGMEQFGRRIENLTANLGMFSKHTVKSGLVGITSSGKSSLLNVLLGTGKKILKEQSKATTNMIVFCSKSPEPELELNFDNGSQVKKRGQEVLTESIWKYTSEDENPQNKFNVKYIRLSLPSFLLDEGTEIADTPGLDAFGNKEHEDLTLREFLPQADMIIYLSAITSPMKEADKRVLNKIMDADQRIMFVQTCKAAVVEKSLGDGRKVAVTDLLTKYKSDLEKSLAPFTKLKDAPIVQVETSLAMKYIKDSNEVKAWQDSGMDEFVFVIRSLVKQLQGEYTLKNLKKTVDETNALNNLIKNTIGEDANKEANIEQQTKDLAGISGFLQRMMRDKDALVAKWKGHLNPTELYNYYNLELSRIFGYRYNFNPLHDKEFLSRIEEIREKTQNVKSDFLNAIDAAKARYTESFNELGLEVRRADMQATSTSSFFLPNVQKKRVSDATGTGETTSKFGFFKDTKKETAAAEFIDKDKFIRELKMSLTMFFEPLSSHLDWWSNTINYSFMEPLQKKITSLNDDIARIKRGVSVDEAQYNALVTVSNELDDILSEVSYLVNVDPSQRKTVRFNRYTSKVLSDRGTGDTRNLFLQLGSRLFEGLFHTYYLECLGGIPKPRTIALIGQDFDTQIDFLRRLLRLSGEQVSMLNKMERPFSINLQNAEGALRNVEFAGEFGGLLSFYILGNDSPSMELVKSAGIFDKADIIQVMIEDMHRVASALTDLVERNLFFDMLLAHKGKLLLANPSASYFQKDRLHILVTEAVAEIDKIFQPEQVKWFIYENFEIRYNYFNLLSNRIRAEGIKPEDCLKEWKAAGVPLDEPFNENTLLEQFEELLQNA</sequence>
<gene>
    <name evidence="2" type="ORF">ASN18_2684</name>
</gene>
<dbReference type="PANTHER" id="PTHR43681">
    <property type="entry name" value="TRANSMEMBRANE GTPASE FZO"/>
    <property type="match status" value="1"/>
</dbReference>
<organism evidence="2 3">
    <name type="scientific">Candidatus Magnetominusculus xianensis</name>
    <dbReference type="NCBI Taxonomy" id="1748249"/>
    <lineage>
        <taxon>Bacteria</taxon>
        <taxon>Pseudomonadati</taxon>
        <taxon>Nitrospirota</taxon>
        <taxon>Nitrospiria</taxon>
        <taxon>Nitrospirales</taxon>
        <taxon>Nitrospiraceae</taxon>
        <taxon>Candidatus Magnetominusculus</taxon>
    </lineage>
</organism>
<dbReference type="EMBL" id="LNQR01000103">
    <property type="protein sequence ID" value="KWT79587.1"/>
    <property type="molecule type" value="Genomic_DNA"/>
</dbReference>
<dbReference type="RefSeq" id="WP_085053305.1">
    <property type="nucleotide sequence ID" value="NZ_LNQR01000103.1"/>
</dbReference>
<protein>
    <submittedName>
        <fullName evidence="2">GTPase</fullName>
    </submittedName>
</protein>
<evidence type="ECO:0000259" key="1">
    <source>
        <dbReference type="Pfam" id="PF00350"/>
    </source>
</evidence>
<name>A0ABR5SCD4_9BACT</name>
<accession>A0ABR5SCD4</accession>
<evidence type="ECO:0000313" key="3">
    <source>
        <dbReference type="Proteomes" id="UP000060487"/>
    </source>
</evidence>
<dbReference type="InterPro" id="IPR045063">
    <property type="entry name" value="Dynamin_N"/>
</dbReference>
<keyword evidence="3" id="KW-1185">Reference proteome</keyword>
<evidence type="ECO:0000313" key="2">
    <source>
        <dbReference type="EMBL" id="KWT79587.1"/>
    </source>
</evidence>
<dbReference type="InterPro" id="IPR051943">
    <property type="entry name" value="TRAFAC_Dynamin-like_GTPase"/>
</dbReference>
<comment type="caution">
    <text evidence="2">The sequence shown here is derived from an EMBL/GenBank/DDBJ whole genome shotgun (WGS) entry which is preliminary data.</text>
</comment>
<dbReference type="SUPFAM" id="SSF52540">
    <property type="entry name" value="P-loop containing nucleoside triphosphate hydrolases"/>
    <property type="match status" value="1"/>
</dbReference>
<dbReference type="PANTHER" id="PTHR43681:SF1">
    <property type="entry name" value="SARCALUMENIN"/>
    <property type="match status" value="1"/>
</dbReference>
<dbReference type="Gene3D" id="3.40.50.300">
    <property type="entry name" value="P-loop containing nucleotide triphosphate hydrolases"/>
    <property type="match status" value="1"/>
</dbReference>
<proteinExistence type="predicted"/>
<dbReference type="Proteomes" id="UP000060487">
    <property type="component" value="Unassembled WGS sequence"/>
</dbReference>